<reference evidence="2" key="1">
    <citation type="journal article" date="2019" name="PLoS Negl. Trop. Dis.">
        <title>Revisiting the worldwide diversity of Leptospira species in the environment.</title>
        <authorList>
            <person name="Vincent A.T."/>
            <person name="Schiettekatte O."/>
            <person name="Bourhy P."/>
            <person name="Veyrier F.J."/>
            <person name="Picardeau M."/>
        </authorList>
    </citation>
    <scope>NUCLEOTIDE SEQUENCE [LARGE SCALE GENOMIC DNA]</scope>
    <source>
        <strain evidence="2">201400974</strain>
    </source>
</reference>
<sequence>MILGHYATALLPYSRFKQFPFWVFLVAANVPEFLWLILALTGVEVTTPSSLLDATFQGLKVQMTYSHNLIPGILQALVFGGVVFAVFRNRGFALWCGFLVVLHILCDLLVGFEHQILDSNSPVVSLNSYLYFPHLAILFEFLFSLVCIFYYFRTEKRSGNPVSKQKAILLISVFSIGILMWLPSATIPLKDLLSFIVP</sequence>
<feature type="transmembrane region" description="Helical" evidence="1">
    <location>
        <begin position="92"/>
        <end position="112"/>
    </location>
</feature>
<evidence type="ECO:0000313" key="2">
    <source>
        <dbReference type="EMBL" id="TGN10862.1"/>
    </source>
</evidence>
<evidence type="ECO:0000256" key="1">
    <source>
        <dbReference type="SAM" id="Phobius"/>
    </source>
</evidence>
<comment type="caution">
    <text evidence="2">The sequence shown here is derived from an EMBL/GenBank/DDBJ whole genome shotgun (WGS) entry which is preliminary data.</text>
</comment>
<keyword evidence="3" id="KW-1185">Reference proteome</keyword>
<feature type="transmembrane region" description="Helical" evidence="1">
    <location>
        <begin position="167"/>
        <end position="189"/>
    </location>
</feature>
<dbReference type="Proteomes" id="UP000298264">
    <property type="component" value="Unassembled WGS sequence"/>
</dbReference>
<keyword evidence="1" id="KW-0472">Membrane</keyword>
<organism evidence="2 3">
    <name type="scientific">Leptospira ilyithenensis</name>
    <dbReference type="NCBI Taxonomy" id="2484901"/>
    <lineage>
        <taxon>Bacteria</taxon>
        <taxon>Pseudomonadati</taxon>
        <taxon>Spirochaetota</taxon>
        <taxon>Spirochaetia</taxon>
        <taxon>Leptospirales</taxon>
        <taxon>Leptospiraceae</taxon>
        <taxon>Leptospira</taxon>
    </lineage>
</organism>
<dbReference type="OrthoDB" id="327431at2"/>
<evidence type="ECO:0000313" key="3">
    <source>
        <dbReference type="Proteomes" id="UP000298264"/>
    </source>
</evidence>
<protein>
    <submittedName>
        <fullName evidence="2">Uncharacterized protein</fullName>
    </submittedName>
</protein>
<keyword evidence="1" id="KW-0812">Transmembrane</keyword>
<feature type="transmembrane region" description="Helical" evidence="1">
    <location>
        <begin position="69"/>
        <end position="87"/>
    </location>
</feature>
<keyword evidence="1" id="KW-1133">Transmembrane helix</keyword>
<feature type="transmembrane region" description="Helical" evidence="1">
    <location>
        <begin position="132"/>
        <end position="152"/>
    </location>
</feature>
<feature type="transmembrane region" description="Helical" evidence="1">
    <location>
        <begin position="21"/>
        <end position="43"/>
    </location>
</feature>
<proteinExistence type="predicted"/>
<dbReference type="RefSeq" id="WP_135763625.1">
    <property type="nucleotide sequence ID" value="NZ_RQHV01000042.1"/>
</dbReference>
<gene>
    <name evidence="2" type="ORF">EHS11_06670</name>
</gene>
<name>A0A4R9LR65_9LEPT</name>
<dbReference type="EMBL" id="RQHV01000042">
    <property type="protein sequence ID" value="TGN10862.1"/>
    <property type="molecule type" value="Genomic_DNA"/>
</dbReference>
<dbReference type="AlphaFoldDB" id="A0A4R9LR65"/>
<accession>A0A4R9LR65</accession>